<dbReference type="PANTHER" id="PTHR10803:SF26">
    <property type="entry name" value="ANION TRANSPORTER ATPASE-RELATED"/>
    <property type="match status" value="1"/>
</dbReference>
<evidence type="ECO:0000256" key="2">
    <source>
        <dbReference type="ARBA" id="ARBA00066752"/>
    </source>
</evidence>
<dbReference type="EC" id="7.3.2.7" evidence="2"/>
<dbReference type="EMBL" id="JAIRAU010000028">
    <property type="protein sequence ID" value="MBZ5712033.1"/>
    <property type="molecule type" value="Genomic_DNA"/>
</dbReference>
<name>A0ABS7TUV1_9BACT</name>
<comment type="caution">
    <text evidence="4">The sequence shown here is derived from an EMBL/GenBank/DDBJ whole genome shotgun (WGS) entry which is preliminary data.</text>
</comment>
<dbReference type="Proteomes" id="UP001139031">
    <property type="component" value="Unassembled WGS sequence"/>
</dbReference>
<dbReference type="Gene3D" id="3.40.50.300">
    <property type="entry name" value="P-loop containing nucleotide triphosphate hydrolases"/>
    <property type="match status" value="1"/>
</dbReference>
<proteinExistence type="predicted"/>
<keyword evidence="5" id="KW-1185">Reference proteome</keyword>
<evidence type="ECO:0000259" key="3">
    <source>
        <dbReference type="SMART" id="SM00382"/>
    </source>
</evidence>
<organism evidence="4 5">
    <name type="scientific">Nannocystis pusilla</name>
    <dbReference type="NCBI Taxonomy" id="889268"/>
    <lineage>
        <taxon>Bacteria</taxon>
        <taxon>Pseudomonadati</taxon>
        <taxon>Myxococcota</taxon>
        <taxon>Polyangia</taxon>
        <taxon>Nannocystales</taxon>
        <taxon>Nannocystaceae</taxon>
        <taxon>Nannocystis</taxon>
    </lineage>
</organism>
<dbReference type="Pfam" id="PF02374">
    <property type="entry name" value="ArsA_ATPase"/>
    <property type="match status" value="1"/>
</dbReference>
<gene>
    <name evidence="4" type="ORF">K7C98_22545</name>
</gene>
<dbReference type="InterPro" id="IPR027417">
    <property type="entry name" value="P-loop_NTPase"/>
</dbReference>
<dbReference type="InterPro" id="IPR003593">
    <property type="entry name" value="AAA+_ATPase"/>
</dbReference>
<evidence type="ECO:0000313" key="4">
    <source>
        <dbReference type="EMBL" id="MBZ5712033.1"/>
    </source>
</evidence>
<reference evidence="4" key="1">
    <citation type="submission" date="2021-08" db="EMBL/GenBank/DDBJ databases">
        <authorList>
            <person name="Stevens D.C."/>
        </authorList>
    </citation>
    <scope>NUCLEOTIDE SEQUENCE</scope>
    <source>
        <strain evidence="4">DSM 53165</strain>
    </source>
</reference>
<comment type="catalytic activity">
    <reaction evidence="1">
        <text>arsenite(in) + ATP + H2O = arsenite(out) + ADP + phosphate + H(+)</text>
        <dbReference type="Rhea" id="RHEA:11348"/>
        <dbReference type="ChEBI" id="CHEBI:15377"/>
        <dbReference type="ChEBI" id="CHEBI:15378"/>
        <dbReference type="ChEBI" id="CHEBI:29242"/>
        <dbReference type="ChEBI" id="CHEBI:30616"/>
        <dbReference type="ChEBI" id="CHEBI:43474"/>
        <dbReference type="ChEBI" id="CHEBI:456216"/>
        <dbReference type="EC" id="7.3.2.7"/>
    </reaction>
</comment>
<feature type="domain" description="AAA+ ATPase" evidence="3">
    <location>
        <begin position="16"/>
        <end position="275"/>
    </location>
</feature>
<dbReference type="SMART" id="SM00382">
    <property type="entry name" value="AAA"/>
    <property type="match status" value="1"/>
</dbReference>
<dbReference type="InterPro" id="IPR025723">
    <property type="entry name" value="ArsA/GET3_ATPase-like"/>
</dbReference>
<evidence type="ECO:0000256" key="1">
    <source>
        <dbReference type="ARBA" id="ARBA00052296"/>
    </source>
</evidence>
<dbReference type="SUPFAM" id="SSF52540">
    <property type="entry name" value="P-loop containing nucleoside triphosphate hydrolases"/>
    <property type="match status" value="1"/>
</dbReference>
<evidence type="ECO:0000313" key="5">
    <source>
        <dbReference type="Proteomes" id="UP001139031"/>
    </source>
</evidence>
<protein>
    <recommendedName>
        <fullName evidence="2">arsenite-transporting ATPase</fullName>
        <ecNumber evidence="2">7.3.2.7</ecNumber>
    </recommendedName>
</protein>
<dbReference type="InterPro" id="IPR016300">
    <property type="entry name" value="ATPase_ArsA/GET3"/>
</dbReference>
<dbReference type="PANTHER" id="PTHR10803">
    <property type="entry name" value="ARSENICAL PUMP-DRIVING ATPASE ARSENITE-TRANSLOCATING ATPASE"/>
    <property type="match status" value="1"/>
</dbReference>
<accession>A0ABS7TUV1</accession>
<sequence>MNEPRPGGDPLSAGPSRRVLLCVGPGGVGKTTCAAALALGAARQGKKVLVVTIDPSRRLAQALGQDRARAGEELPVPLPGDGTGSLHALLLAPDVVFDRIVRAYAESPAAARQILQNPIYRTIAENLGGALEYAAMAQLQILHAERRYDLIVLDTPPTANAIDFLSAPERIHEVVTNPATRIITGGGKIGARLLGVGNGVVLKALGAIGGGEFLAELGAFLRDFAGVLSAFQQRAGDFSTLLTSPETGVVLATSASPLSVREALDFLRVLHERGLRVDSVVLNRVLPPFPPPPPAEAVCATLAGQVEPDVLEDMCQRVLQVYAGLRVQGEQSVAAGQALTRAYPRLPLWLLPLRDPAPTSVDDLAQLVAQFVRWARG</sequence>
<dbReference type="RefSeq" id="WP_224193794.1">
    <property type="nucleotide sequence ID" value="NZ_JAIRAU010000028.1"/>
</dbReference>